<evidence type="ECO:0000256" key="1">
    <source>
        <dbReference type="SAM" id="Coils"/>
    </source>
</evidence>
<gene>
    <name evidence="3" type="ORF">FHS88_002141</name>
</gene>
<feature type="compositionally biased region" description="Pro residues" evidence="2">
    <location>
        <begin position="156"/>
        <end position="165"/>
    </location>
</feature>
<sequence length="202" mass="21295">MDATPDTPQAAPVPEPGAAAGLSGELAALRARVEALERALQLREAAAAAGLAEPPPAPAPPAASLPIAFAIAADELLPAADGFYRLEWGPEGAFRWTGPAPEVRFEAWIDRSAPLVTTLRLFHFGVPANAKDLVLEVDGEPHPLTRRGSEKVLVSPPIPPRPAEGPTPIVLRVPHVHSPSARGLPDKRMLGVAFQSLRLDRA</sequence>
<accession>A0A840XN56</accession>
<reference evidence="3 4" key="1">
    <citation type="submission" date="2020-08" db="EMBL/GenBank/DDBJ databases">
        <title>Genomic Encyclopedia of Type Strains, Phase IV (KMG-IV): sequencing the most valuable type-strain genomes for metagenomic binning, comparative biology and taxonomic classification.</title>
        <authorList>
            <person name="Goeker M."/>
        </authorList>
    </citation>
    <scope>NUCLEOTIDE SEQUENCE [LARGE SCALE GENOMIC DNA]</scope>
    <source>
        <strain evidence="3 4">DSM 25895</strain>
    </source>
</reference>
<evidence type="ECO:0000256" key="2">
    <source>
        <dbReference type="SAM" id="MobiDB-lite"/>
    </source>
</evidence>
<evidence type="ECO:0000313" key="4">
    <source>
        <dbReference type="Proteomes" id="UP000562254"/>
    </source>
</evidence>
<feature type="region of interest" description="Disordered" evidence="2">
    <location>
        <begin position="146"/>
        <end position="170"/>
    </location>
</feature>
<organism evidence="3 4">
    <name type="scientific">Neoroseomonas alkaliterrae</name>
    <dbReference type="NCBI Taxonomy" id="1452450"/>
    <lineage>
        <taxon>Bacteria</taxon>
        <taxon>Pseudomonadati</taxon>
        <taxon>Pseudomonadota</taxon>
        <taxon>Alphaproteobacteria</taxon>
        <taxon>Acetobacterales</taxon>
        <taxon>Acetobacteraceae</taxon>
        <taxon>Neoroseomonas</taxon>
    </lineage>
</organism>
<evidence type="ECO:0000313" key="3">
    <source>
        <dbReference type="EMBL" id="MBB5690015.1"/>
    </source>
</evidence>
<keyword evidence="4" id="KW-1185">Reference proteome</keyword>
<proteinExistence type="predicted"/>
<feature type="coiled-coil region" evidence="1">
    <location>
        <begin position="19"/>
        <end position="46"/>
    </location>
</feature>
<protein>
    <submittedName>
        <fullName evidence="3">Uncharacterized protein</fullName>
    </submittedName>
</protein>
<keyword evidence="1" id="KW-0175">Coiled coil</keyword>
<dbReference type="RefSeq" id="WP_184484380.1">
    <property type="nucleotide sequence ID" value="NZ_JAAEDJ010000020.1"/>
</dbReference>
<comment type="caution">
    <text evidence="3">The sequence shown here is derived from an EMBL/GenBank/DDBJ whole genome shotgun (WGS) entry which is preliminary data.</text>
</comment>
<dbReference type="AlphaFoldDB" id="A0A840XN56"/>
<dbReference type="EMBL" id="JACIJE010000005">
    <property type="protein sequence ID" value="MBB5690015.1"/>
    <property type="molecule type" value="Genomic_DNA"/>
</dbReference>
<name>A0A840XN56_9PROT</name>
<dbReference type="Proteomes" id="UP000562254">
    <property type="component" value="Unassembled WGS sequence"/>
</dbReference>